<gene>
    <name evidence="2" type="ORF">AB675_11262</name>
</gene>
<comment type="caution">
    <text evidence="2">The sequence shown here is derived from an EMBL/GenBank/DDBJ whole genome shotgun (WGS) entry which is preliminary data.</text>
</comment>
<keyword evidence="3" id="KW-1185">Reference proteome</keyword>
<dbReference type="InterPro" id="IPR013154">
    <property type="entry name" value="ADH-like_N"/>
</dbReference>
<dbReference type="PANTHER" id="PTHR45033">
    <property type="match status" value="1"/>
</dbReference>
<dbReference type="AlphaFoldDB" id="A0A0N0NM25"/>
<dbReference type="OrthoDB" id="9930022at2759"/>
<dbReference type="InterPro" id="IPR036291">
    <property type="entry name" value="NAD(P)-bd_dom_sf"/>
</dbReference>
<dbReference type="SUPFAM" id="SSF51735">
    <property type="entry name" value="NAD(P)-binding Rossmann-fold domains"/>
    <property type="match status" value="1"/>
</dbReference>
<name>A0A0N0NM25_9EURO</name>
<sequence>MALPSTQKQWILCGTEKGLDEWQFRDAAVPQVGSHGVLVKMHAAGLNYREVLIPAGGFPYQLNLPVVGGSDGAGEVLEVGAGVTKWRKGDRGDAYRMGALGAALDGTFQQYAVFDEDWLVRLASNLSYLEGAVLSNAAVTAWNALYGGRSLRPGEWVLVQGTGGVSMFALQFAKSGGAKVVATTSSDAKADILRRYGADHVINYRTTPDWGAAAKQLTGRNEGFDNILEIGGAGTLEQSISAIRKEGTITVIGVVTGLVAPVNPLETVYKIFTLRGIHVGSKVQFEEMMAAIEANAIQPVIDGTHFALEDLREALEYLKEQKHVGKVAIKIV</sequence>
<accession>A0A0N0NM25</accession>
<dbReference type="PANTHER" id="PTHR45033:SF2">
    <property type="entry name" value="ZINC-TYPE ALCOHOL DEHYDROGENASE-LIKE PROTEIN C1773.06C"/>
    <property type="match status" value="1"/>
</dbReference>
<dbReference type="CDD" id="cd08276">
    <property type="entry name" value="MDR7"/>
    <property type="match status" value="1"/>
</dbReference>
<reference evidence="2 3" key="1">
    <citation type="submission" date="2015-06" db="EMBL/GenBank/DDBJ databases">
        <title>Draft genome of the ant-associated black yeast Phialophora attae CBS 131958.</title>
        <authorList>
            <person name="Moreno L.F."/>
            <person name="Stielow B.J."/>
            <person name="de Hoog S."/>
            <person name="Vicente V.A."/>
            <person name="Weiss V.A."/>
            <person name="de Vries M."/>
            <person name="Cruz L.M."/>
            <person name="Souza E.M."/>
        </authorList>
    </citation>
    <scope>NUCLEOTIDE SEQUENCE [LARGE SCALE GENOMIC DNA]</scope>
    <source>
        <strain evidence="2 3">CBS 131958</strain>
    </source>
</reference>
<dbReference type="Pfam" id="PF00107">
    <property type="entry name" value="ADH_zinc_N"/>
    <property type="match status" value="1"/>
</dbReference>
<organism evidence="2 3">
    <name type="scientific">Cyphellophora attinorum</name>
    <dbReference type="NCBI Taxonomy" id="1664694"/>
    <lineage>
        <taxon>Eukaryota</taxon>
        <taxon>Fungi</taxon>
        <taxon>Dikarya</taxon>
        <taxon>Ascomycota</taxon>
        <taxon>Pezizomycotina</taxon>
        <taxon>Eurotiomycetes</taxon>
        <taxon>Chaetothyriomycetidae</taxon>
        <taxon>Chaetothyriales</taxon>
        <taxon>Cyphellophoraceae</taxon>
        <taxon>Cyphellophora</taxon>
    </lineage>
</organism>
<dbReference type="InterPro" id="IPR020843">
    <property type="entry name" value="ER"/>
</dbReference>
<dbReference type="InterPro" id="IPR052711">
    <property type="entry name" value="Zinc_ADH-like"/>
</dbReference>
<dbReference type="Pfam" id="PF08240">
    <property type="entry name" value="ADH_N"/>
    <property type="match status" value="1"/>
</dbReference>
<feature type="domain" description="Enoyl reductase (ER)" evidence="1">
    <location>
        <begin position="18"/>
        <end position="329"/>
    </location>
</feature>
<dbReference type="GO" id="GO:0016491">
    <property type="term" value="F:oxidoreductase activity"/>
    <property type="evidence" value="ECO:0007669"/>
    <property type="project" value="InterPro"/>
</dbReference>
<evidence type="ECO:0000259" key="1">
    <source>
        <dbReference type="SMART" id="SM00829"/>
    </source>
</evidence>
<dbReference type="EMBL" id="LFJN01000013">
    <property type="protein sequence ID" value="KPI39971.1"/>
    <property type="molecule type" value="Genomic_DNA"/>
</dbReference>
<dbReference type="RefSeq" id="XP_017999934.1">
    <property type="nucleotide sequence ID" value="XM_018140092.1"/>
</dbReference>
<dbReference type="SUPFAM" id="SSF50129">
    <property type="entry name" value="GroES-like"/>
    <property type="match status" value="1"/>
</dbReference>
<evidence type="ECO:0000313" key="2">
    <source>
        <dbReference type="EMBL" id="KPI39971.1"/>
    </source>
</evidence>
<dbReference type="Proteomes" id="UP000038010">
    <property type="component" value="Unassembled WGS sequence"/>
</dbReference>
<dbReference type="Gene3D" id="3.40.50.720">
    <property type="entry name" value="NAD(P)-binding Rossmann-like Domain"/>
    <property type="match status" value="1"/>
</dbReference>
<dbReference type="Gene3D" id="3.90.180.10">
    <property type="entry name" value="Medium-chain alcohol dehydrogenases, catalytic domain"/>
    <property type="match status" value="1"/>
</dbReference>
<dbReference type="VEuPathDB" id="FungiDB:AB675_11262"/>
<dbReference type="InterPro" id="IPR011032">
    <property type="entry name" value="GroES-like_sf"/>
</dbReference>
<dbReference type="STRING" id="1664694.A0A0N0NM25"/>
<dbReference type="GeneID" id="28731972"/>
<evidence type="ECO:0000313" key="3">
    <source>
        <dbReference type="Proteomes" id="UP000038010"/>
    </source>
</evidence>
<dbReference type="SMART" id="SM00829">
    <property type="entry name" value="PKS_ER"/>
    <property type="match status" value="1"/>
</dbReference>
<protein>
    <submittedName>
        <fullName evidence="2">Zinc-type alcohol dehydrogenase-like protein</fullName>
    </submittedName>
</protein>
<dbReference type="InterPro" id="IPR013149">
    <property type="entry name" value="ADH-like_C"/>
</dbReference>
<proteinExistence type="predicted"/>